<keyword evidence="5" id="KW-0326">Glycosidase</keyword>
<evidence type="ECO:0000313" key="9">
    <source>
        <dbReference type="EMBL" id="SEH46752.1"/>
    </source>
</evidence>
<dbReference type="GO" id="GO:0005524">
    <property type="term" value="F:ATP binding"/>
    <property type="evidence" value="ECO:0007669"/>
    <property type="project" value="UniProtKB-UniRule"/>
</dbReference>
<feature type="binding site" evidence="6">
    <location>
        <position position="41"/>
    </location>
    <ligand>
        <name>ATP</name>
        <dbReference type="ChEBI" id="CHEBI:30616"/>
    </ligand>
</feature>
<evidence type="ECO:0000256" key="4">
    <source>
        <dbReference type="ARBA" id="ARBA00022801"/>
    </source>
</evidence>
<dbReference type="EMBL" id="LT629971">
    <property type="protein sequence ID" value="SEH46752.1"/>
    <property type="molecule type" value="Genomic_DNA"/>
</dbReference>
<keyword evidence="4" id="KW-0378">Hydrolase</keyword>
<dbReference type="GO" id="GO:0005975">
    <property type="term" value="P:carbohydrate metabolic process"/>
    <property type="evidence" value="ECO:0007669"/>
    <property type="project" value="InterPro"/>
</dbReference>
<dbReference type="InterPro" id="IPR011009">
    <property type="entry name" value="Kinase-like_dom_sf"/>
</dbReference>
<evidence type="ECO:0000259" key="8">
    <source>
        <dbReference type="PROSITE" id="PS50011"/>
    </source>
</evidence>
<dbReference type="CDD" id="cd14014">
    <property type="entry name" value="STKc_PknB_like"/>
    <property type="match status" value="1"/>
</dbReference>
<dbReference type="Gene3D" id="3.30.200.20">
    <property type="entry name" value="Phosphorylase Kinase, domain 1"/>
    <property type="match status" value="1"/>
</dbReference>
<dbReference type="SUPFAM" id="SSF51445">
    <property type="entry name" value="(Trans)glycosidases"/>
    <property type="match status" value="1"/>
</dbReference>
<dbReference type="InterPro" id="IPR000719">
    <property type="entry name" value="Prot_kinase_dom"/>
</dbReference>
<evidence type="ECO:0000313" key="10">
    <source>
        <dbReference type="Proteomes" id="UP000182915"/>
    </source>
</evidence>
<dbReference type="Proteomes" id="UP000182915">
    <property type="component" value="Chromosome I"/>
</dbReference>
<evidence type="ECO:0000256" key="2">
    <source>
        <dbReference type="ARBA" id="ARBA00005336"/>
    </source>
</evidence>
<dbReference type="InterPro" id="IPR036962">
    <property type="entry name" value="Glyco_hydro_3_N_sf"/>
</dbReference>
<comment type="catalytic activity">
    <reaction evidence="1">
        <text>Hydrolysis of terminal non-reducing N-acetyl-D-hexosamine residues in N-acetyl-beta-D-hexosaminides.</text>
        <dbReference type="EC" id="3.2.1.52"/>
    </reaction>
</comment>
<comment type="similarity">
    <text evidence="2">Belongs to the glycosyl hydrolase 3 family.</text>
</comment>
<sequence>MALANGATFAGFTIVDRLGAGRSSTVYLAERQQDSRRVALKVLDADVSADPQFRAQFDRDIEIAARLRHPNITAVLGHGEADGRLWVATEPVDGPGAARLMRERYPDGMPVTAVTTVVDGVAAALDYTHEHQLVHRHVKPANILVADPFSGGYRILLTDFATGRPRQNVSRRIDQYALAATAINLLTNRAPGTYIESGLAGDRPDLAPLDPVFARALSRNVADRYPTCRAFADALRDAATGVTTTTPAPQPAAPQPANRRWATAALAAVVVAVLAVTGWVVLKPRLEPDPPAAQAPSAAPANDQPPPPPPPGCEDPAIAATALPLRDKLAQLLMVGVTGADDARAVVADHRVGGIFIGSWTDRSMLQNGELRSIADSAAPLPLAVSVDEEGGRVQRLSSLIGSQPSPRELAATMSPEQVYAIALDRGRKMREMGITIDFAPVVDVTEAPDNTVIGDRSFGSDPQTVTAFAGAYAQGLRDAGLLPVLKHFPGHGHGSGDSHTGFVSTPALDQLMADDLIPYHTLTTVAPVAVMLGHLEVPGLTGTDPASLSQPAYDLLRSGGYGGPPFTGPVFTDDLSSMAAINQRYGVAEAVLRALQAGADVALWITTDEVPAVLDALEQAVTTGQLSTARVDDAVTHVAQMKSPRPPHCGG</sequence>
<dbReference type="GO" id="GO:0004672">
    <property type="term" value="F:protein kinase activity"/>
    <property type="evidence" value="ECO:0007669"/>
    <property type="project" value="InterPro"/>
</dbReference>
<dbReference type="SUPFAM" id="SSF56112">
    <property type="entry name" value="Protein kinase-like (PK-like)"/>
    <property type="match status" value="1"/>
</dbReference>
<feature type="domain" description="Protein kinase" evidence="8">
    <location>
        <begin position="12"/>
        <end position="357"/>
    </location>
</feature>
<dbReference type="InterPro" id="IPR050226">
    <property type="entry name" value="NagZ_Beta-hexosaminidase"/>
</dbReference>
<dbReference type="InterPro" id="IPR001764">
    <property type="entry name" value="Glyco_hydro_3_N"/>
</dbReference>
<evidence type="ECO:0000256" key="5">
    <source>
        <dbReference type="ARBA" id="ARBA00023295"/>
    </source>
</evidence>
<dbReference type="AlphaFoldDB" id="A0A1H6IIK7"/>
<feature type="compositionally biased region" description="Pro residues" evidence="7">
    <location>
        <begin position="303"/>
        <end position="313"/>
    </location>
</feature>
<dbReference type="PANTHER" id="PTHR30480">
    <property type="entry name" value="BETA-HEXOSAMINIDASE-RELATED"/>
    <property type="match status" value="1"/>
</dbReference>
<name>A0A1H6IIK7_MYCRU</name>
<dbReference type="Pfam" id="PF00069">
    <property type="entry name" value="Pkinase"/>
    <property type="match status" value="1"/>
</dbReference>
<reference evidence="10" key="1">
    <citation type="submission" date="2016-10" db="EMBL/GenBank/DDBJ databases">
        <authorList>
            <person name="Varghese N."/>
            <person name="Submissions S."/>
        </authorList>
    </citation>
    <scope>NUCLEOTIDE SEQUENCE [LARGE SCALE GENOMIC DNA]</scope>
    <source>
        <strain evidence="10">DSM 45405</strain>
    </source>
</reference>
<evidence type="ECO:0000256" key="6">
    <source>
        <dbReference type="PROSITE-ProRule" id="PRU10141"/>
    </source>
</evidence>
<dbReference type="STRING" id="370526.SAMN04489835_0139"/>
<protein>
    <recommendedName>
        <fullName evidence="3">beta-N-acetylhexosaminidase</fullName>
        <ecNumber evidence="3">3.2.1.52</ecNumber>
    </recommendedName>
</protein>
<dbReference type="InterPro" id="IPR017441">
    <property type="entry name" value="Protein_kinase_ATP_BS"/>
</dbReference>
<feature type="region of interest" description="Disordered" evidence="7">
    <location>
        <begin position="289"/>
        <end position="316"/>
    </location>
</feature>
<accession>A0A1H6IIK7</accession>
<evidence type="ECO:0000256" key="1">
    <source>
        <dbReference type="ARBA" id="ARBA00001231"/>
    </source>
</evidence>
<dbReference type="GO" id="GO:0004563">
    <property type="term" value="F:beta-N-acetylhexosaminidase activity"/>
    <property type="evidence" value="ECO:0007669"/>
    <property type="project" value="UniProtKB-EC"/>
</dbReference>
<proteinExistence type="inferred from homology"/>
<evidence type="ECO:0000256" key="3">
    <source>
        <dbReference type="ARBA" id="ARBA00012663"/>
    </source>
</evidence>
<dbReference type="GO" id="GO:0009254">
    <property type="term" value="P:peptidoglycan turnover"/>
    <property type="evidence" value="ECO:0007669"/>
    <property type="project" value="TreeGrafter"/>
</dbReference>
<dbReference type="PANTHER" id="PTHR30480:SF13">
    <property type="entry name" value="BETA-HEXOSAMINIDASE"/>
    <property type="match status" value="1"/>
</dbReference>
<keyword evidence="6" id="KW-0067">ATP-binding</keyword>
<dbReference type="EC" id="3.2.1.52" evidence="3"/>
<organism evidence="9 10">
    <name type="scientific">Mycolicibacterium rutilum</name>
    <name type="common">Mycobacterium rutilum</name>
    <dbReference type="NCBI Taxonomy" id="370526"/>
    <lineage>
        <taxon>Bacteria</taxon>
        <taxon>Bacillati</taxon>
        <taxon>Actinomycetota</taxon>
        <taxon>Actinomycetes</taxon>
        <taxon>Mycobacteriales</taxon>
        <taxon>Mycobacteriaceae</taxon>
        <taxon>Mycolicibacterium</taxon>
    </lineage>
</organism>
<dbReference type="InterPro" id="IPR017853">
    <property type="entry name" value="GH"/>
</dbReference>
<dbReference type="Gene3D" id="3.20.20.300">
    <property type="entry name" value="Glycoside hydrolase, family 3, N-terminal domain"/>
    <property type="match status" value="1"/>
</dbReference>
<dbReference type="Pfam" id="PF00933">
    <property type="entry name" value="Glyco_hydro_3"/>
    <property type="match status" value="1"/>
</dbReference>
<keyword evidence="6" id="KW-0547">Nucleotide-binding</keyword>
<dbReference type="PROSITE" id="PS50011">
    <property type="entry name" value="PROTEIN_KINASE_DOM"/>
    <property type="match status" value="1"/>
</dbReference>
<dbReference type="PROSITE" id="PS00107">
    <property type="entry name" value="PROTEIN_KINASE_ATP"/>
    <property type="match status" value="1"/>
</dbReference>
<keyword evidence="10" id="KW-1185">Reference proteome</keyword>
<gene>
    <name evidence="9" type="ORF">SAMN04489835_0139</name>
</gene>
<feature type="compositionally biased region" description="Low complexity" evidence="7">
    <location>
        <begin position="292"/>
        <end position="302"/>
    </location>
</feature>
<dbReference type="Gene3D" id="1.10.510.10">
    <property type="entry name" value="Transferase(Phosphotransferase) domain 1"/>
    <property type="match status" value="1"/>
</dbReference>
<evidence type="ECO:0000256" key="7">
    <source>
        <dbReference type="SAM" id="MobiDB-lite"/>
    </source>
</evidence>